<evidence type="ECO:0000259" key="1">
    <source>
        <dbReference type="PROSITE" id="PS50142"/>
    </source>
</evidence>
<dbReference type="Pfam" id="PF14622">
    <property type="entry name" value="Ribonucleas_3_3"/>
    <property type="match status" value="1"/>
</dbReference>
<dbReference type="SUPFAM" id="SSF69065">
    <property type="entry name" value="RNase III domain-like"/>
    <property type="match status" value="1"/>
</dbReference>
<dbReference type="EMBL" id="JAMPKM010000015">
    <property type="protein sequence ID" value="MEP0819575.1"/>
    <property type="molecule type" value="Genomic_DNA"/>
</dbReference>
<evidence type="ECO:0000313" key="3">
    <source>
        <dbReference type="Proteomes" id="UP001464891"/>
    </source>
</evidence>
<dbReference type="InterPro" id="IPR000999">
    <property type="entry name" value="RNase_III_dom"/>
</dbReference>
<dbReference type="CDD" id="cd00593">
    <property type="entry name" value="RIBOc"/>
    <property type="match status" value="1"/>
</dbReference>
<keyword evidence="3" id="KW-1185">Reference proteome</keyword>
<dbReference type="PROSITE" id="PS50142">
    <property type="entry name" value="RNASE_3_2"/>
    <property type="match status" value="1"/>
</dbReference>
<feature type="domain" description="RNase III" evidence="1">
    <location>
        <begin position="6"/>
        <end position="134"/>
    </location>
</feature>
<accession>A0ABV0JER0</accession>
<gene>
    <name evidence="2" type="ORF">NC998_20975</name>
</gene>
<protein>
    <recommendedName>
        <fullName evidence="1">RNase III domain-containing protein</fullName>
    </recommendedName>
</protein>
<organism evidence="2 3">
    <name type="scientific">Trichocoleus desertorum GB2-A4</name>
    <dbReference type="NCBI Taxonomy" id="2933944"/>
    <lineage>
        <taxon>Bacteria</taxon>
        <taxon>Bacillati</taxon>
        <taxon>Cyanobacteriota</taxon>
        <taxon>Cyanophyceae</taxon>
        <taxon>Leptolyngbyales</taxon>
        <taxon>Trichocoleusaceae</taxon>
        <taxon>Trichocoleus</taxon>
    </lineage>
</organism>
<reference evidence="2 3" key="1">
    <citation type="submission" date="2022-04" db="EMBL/GenBank/DDBJ databases">
        <title>Positive selection, recombination, and allopatry shape intraspecific diversity of widespread and dominant cyanobacteria.</title>
        <authorList>
            <person name="Wei J."/>
            <person name="Shu W."/>
            <person name="Hu C."/>
        </authorList>
    </citation>
    <scope>NUCLEOTIDE SEQUENCE [LARGE SCALE GENOMIC DNA]</scope>
    <source>
        <strain evidence="2 3">GB2-A4</strain>
    </source>
</reference>
<comment type="caution">
    <text evidence="2">The sequence shown here is derived from an EMBL/GenBank/DDBJ whole genome shotgun (WGS) entry which is preliminary data.</text>
</comment>
<sequence>MNPEDIEAIERRLGYIFKDKSLLLRALTRKAAAKEQSEQGQSCEDQEVFRTLGDAILKAILTDLLIENGCTTRGSITQKKQTLEDEKTLGEMLRTMGIAPIVGIGERIIGVHETTYALAETFEALVAAVYKDGGYDVITALVTKWFSNLIN</sequence>
<dbReference type="Gene3D" id="1.10.1520.10">
    <property type="entry name" value="Ribonuclease III domain"/>
    <property type="match status" value="1"/>
</dbReference>
<name>A0ABV0JER0_9CYAN</name>
<dbReference type="SMART" id="SM00535">
    <property type="entry name" value="RIBOc"/>
    <property type="match status" value="1"/>
</dbReference>
<evidence type="ECO:0000313" key="2">
    <source>
        <dbReference type="EMBL" id="MEP0819575.1"/>
    </source>
</evidence>
<proteinExistence type="predicted"/>
<dbReference type="RefSeq" id="WP_190440569.1">
    <property type="nucleotide sequence ID" value="NZ_JAMPKM010000015.1"/>
</dbReference>
<dbReference type="Proteomes" id="UP001464891">
    <property type="component" value="Unassembled WGS sequence"/>
</dbReference>
<dbReference type="InterPro" id="IPR036389">
    <property type="entry name" value="RNase_III_sf"/>
</dbReference>